<keyword evidence="1" id="KW-0472">Membrane</keyword>
<keyword evidence="1" id="KW-0812">Transmembrane</keyword>
<dbReference type="Proteomes" id="UP000184356">
    <property type="component" value="Unassembled WGS sequence"/>
</dbReference>
<dbReference type="VEuPathDB" id="FungiDB:ASPSYDRAFT_31858"/>
<reference evidence="3" key="1">
    <citation type="journal article" date="2017" name="Genome Biol.">
        <title>Comparative genomics reveals high biological diversity and specific adaptations in the industrially and medically important fungal genus Aspergillus.</title>
        <authorList>
            <person name="de Vries R.P."/>
            <person name="Riley R."/>
            <person name="Wiebenga A."/>
            <person name="Aguilar-Osorio G."/>
            <person name="Amillis S."/>
            <person name="Uchima C.A."/>
            <person name="Anderluh G."/>
            <person name="Asadollahi M."/>
            <person name="Askin M."/>
            <person name="Barry K."/>
            <person name="Battaglia E."/>
            <person name="Bayram O."/>
            <person name="Benocci T."/>
            <person name="Braus-Stromeyer S.A."/>
            <person name="Caldana C."/>
            <person name="Canovas D."/>
            <person name="Cerqueira G.C."/>
            <person name="Chen F."/>
            <person name="Chen W."/>
            <person name="Choi C."/>
            <person name="Clum A."/>
            <person name="Dos Santos R.A."/>
            <person name="Damasio A.R."/>
            <person name="Diallinas G."/>
            <person name="Emri T."/>
            <person name="Fekete E."/>
            <person name="Flipphi M."/>
            <person name="Freyberg S."/>
            <person name="Gallo A."/>
            <person name="Gournas C."/>
            <person name="Habgood R."/>
            <person name="Hainaut M."/>
            <person name="Harispe M.L."/>
            <person name="Henrissat B."/>
            <person name="Hilden K.S."/>
            <person name="Hope R."/>
            <person name="Hossain A."/>
            <person name="Karabika E."/>
            <person name="Karaffa L."/>
            <person name="Karanyi Z."/>
            <person name="Krasevec N."/>
            <person name="Kuo A."/>
            <person name="Kusch H."/>
            <person name="LaButti K."/>
            <person name="Lagendijk E.L."/>
            <person name="Lapidus A."/>
            <person name="Levasseur A."/>
            <person name="Lindquist E."/>
            <person name="Lipzen A."/>
            <person name="Logrieco A.F."/>
            <person name="MacCabe A."/>
            <person name="Maekelae M.R."/>
            <person name="Malavazi I."/>
            <person name="Melin P."/>
            <person name="Meyer V."/>
            <person name="Mielnichuk N."/>
            <person name="Miskei M."/>
            <person name="Molnar A.P."/>
            <person name="Mule G."/>
            <person name="Ngan C.Y."/>
            <person name="Orejas M."/>
            <person name="Orosz E."/>
            <person name="Ouedraogo J.P."/>
            <person name="Overkamp K.M."/>
            <person name="Park H.-S."/>
            <person name="Perrone G."/>
            <person name="Piumi F."/>
            <person name="Punt P.J."/>
            <person name="Ram A.F."/>
            <person name="Ramon A."/>
            <person name="Rauscher S."/>
            <person name="Record E."/>
            <person name="Riano-Pachon D.M."/>
            <person name="Robert V."/>
            <person name="Roehrig J."/>
            <person name="Ruller R."/>
            <person name="Salamov A."/>
            <person name="Salih N.S."/>
            <person name="Samson R.A."/>
            <person name="Sandor E."/>
            <person name="Sanguinetti M."/>
            <person name="Schuetze T."/>
            <person name="Sepcic K."/>
            <person name="Shelest E."/>
            <person name="Sherlock G."/>
            <person name="Sophianopoulou V."/>
            <person name="Squina F.M."/>
            <person name="Sun H."/>
            <person name="Susca A."/>
            <person name="Todd R.B."/>
            <person name="Tsang A."/>
            <person name="Unkles S.E."/>
            <person name="van de Wiele N."/>
            <person name="van Rossen-Uffink D."/>
            <person name="Oliveira J.V."/>
            <person name="Vesth T.C."/>
            <person name="Visser J."/>
            <person name="Yu J.-H."/>
            <person name="Zhou M."/>
            <person name="Andersen M.R."/>
            <person name="Archer D.B."/>
            <person name="Baker S.E."/>
            <person name="Benoit I."/>
            <person name="Brakhage A.A."/>
            <person name="Braus G.H."/>
            <person name="Fischer R."/>
            <person name="Frisvad J.C."/>
            <person name="Goldman G.H."/>
            <person name="Houbraken J."/>
            <person name="Oakley B."/>
            <person name="Pocsi I."/>
            <person name="Scazzocchio C."/>
            <person name="Seiboth B."/>
            <person name="vanKuyk P.A."/>
            <person name="Wortman J."/>
            <person name="Dyer P.S."/>
            <person name="Grigoriev I.V."/>
        </authorList>
    </citation>
    <scope>NUCLEOTIDE SEQUENCE [LARGE SCALE GENOMIC DNA]</scope>
    <source>
        <strain evidence="3">CBS 593.65</strain>
    </source>
</reference>
<evidence type="ECO:0000313" key="3">
    <source>
        <dbReference type="Proteomes" id="UP000184356"/>
    </source>
</evidence>
<dbReference type="AlphaFoldDB" id="A0A1L9TIJ3"/>
<name>A0A1L9TIJ3_9EURO</name>
<evidence type="ECO:0000313" key="2">
    <source>
        <dbReference type="EMBL" id="OJJ59247.1"/>
    </source>
</evidence>
<protein>
    <submittedName>
        <fullName evidence="2">Uncharacterized protein</fullName>
    </submittedName>
</protein>
<evidence type="ECO:0000256" key="1">
    <source>
        <dbReference type="SAM" id="Phobius"/>
    </source>
</evidence>
<feature type="transmembrane region" description="Helical" evidence="1">
    <location>
        <begin position="17"/>
        <end position="36"/>
    </location>
</feature>
<accession>A0A1L9TIJ3</accession>
<organism evidence="2 3">
    <name type="scientific">Aspergillus sydowii CBS 593.65</name>
    <dbReference type="NCBI Taxonomy" id="1036612"/>
    <lineage>
        <taxon>Eukaryota</taxon>
        <taxon>Fungi</taxon>
        <taxon>Dikarya</taxon>
        <taxon>Ascomycota</taxon>
        <taxon>Pezizomycotina</taxon>
        <taxon>Eurotiomycetes</taxon>
        <taxon>Eurotiomycetidae</taxon>
        <taxon>Eurotiales</taxon>
        <taxon>Aspergillaceae</taxon>
        <taxon>Aspergillus</taxon>
        <taxon>Aspergillus subgen. Nidulantes</taxon>
    </lineage>
</organism>
<dbReference type="EMBL" id="KV878586">
    <property type="protein sequence ID" value="OJJ59247.1"/>
    <property type="molecule type" value="Genomic_DNA"/>
</dbReference>
<keyword evidence="1" id="KW-1133">Transmembrane helix</keyword>
<sequence length="130" mass="14721">MHEQNSDIDPLLEYAGWVYPGTAWIIAGLVTIYGAWWKSSDEAHRLPPAENDEVEDDESHVSTKRQVDVFHRGILSRMKPYEAEGTGKGSMWAGGSARNLWELRELCPPKPRPVVDEKVQYIDRSSAILL</sequence>
<keyword evidence="3" id="KW-1185">Reference proteome</keyword>
<proteinExistence type="predicted"/>
<gene>
    <name evidence="2" type="ORF">ASPSYDRAFT_31858</name>
</gene>
<dbReference type="RefSeq" id="XP_040703053.1">
    <property type="nucleotide sequence ID" value="XM_040844917.1"/>
</dbReference>
<dbReference type="GeneID" id="63760990"/>